<keyword evidence="2" id="KW-1003">Cell membrane</keyword>
<dbReference type="GO" id="GO:0005886">
    <property type="term" value="C:plasma membrane"/>
    <property type="evidence" value="ECO:0007669"/>
    <property type="project" value="UniProtKB-SubCell"/>
</dbReference>
<feature type="transmembrane region" description="Helical" evidence="10">
    <location>
        <begin position="274"/>
        <end position="293"/>
    </location>
</feature>
<sequence length="389" mass="44538">MECFGSIQEAVRRVRLRLRADTFDGLVWLVNITPSIAGFDITRKRIAKPFWILHLSLLTYVYGVGSFVYQAKHAEVASDFIKSFVNVSILVLTANNSYWWLMQRDLLQKVLRKAKESDNCTINAGLCVDKHKRLLYLIKCILISFYGFNLGNEFTTYLPKRADLNESTFSMTPCVGIEPLTTSPKREICIALVSIQELTIVIVVLNFQTTMVLLIAHTSAMYLLLSDEIITLNTLLTDPSKYDLVKERLADILYRHALTLDITSDLRALYNMPMGINFGSNAVCICFFFFLSLEEYLNFMPIMTYCFFVFFLYCFLGQRLTNAAEVFSCAVYSCGWEMMNMKEQRAIFTMLVQSQKEVDLLAADLIPVNMRTFASTCQAIYKFTTVVKL</sequence>
<dbReference type="GO" id="GO:0004984">
    <property type="term" value="F:olfactory receptor activity"/>
    <property type="evidence" value="ECO:0007669"/>
    <property type="project" value="InterPro"/>
</dbReference>
<evidence type="ECO:0000256" key="2">
    <source>
        <dbReference type="ARBA" id="ARBA00022475"/>
    </source>
</evidence>
<evidence type="ECO:0000256" key="9">
    <source>
        <dbReference type="ARBA" id="ARBA00023224"/>
    </source>
</evidence>
<keyword evidence="9 10" id="KW-0807">Transducer</keyword>
<evidence type="ECO:0000256" key="10">
    <source>
        <dbReference type="RuleBase" id="RU351113"/>
    </source>
</evidence>
<keyword evidence="8 10" id="KW-0675">Receptor</keyword>
<dbReference type="AlphaFoldDB" id="A0A223HD16"/>
<feature type="transmembrane region" description="Helical" evidence="10">
    <location>
        <begin position="50"/>
        <end position="71"/>
    </location>
</feature>
<evidence type="ECO:0000256" key="7">
    <source>
        <dbReference type="ARBA" id="ARBA00023136"/>
    </source>
</evidence>
<evidence type="ECO:0000256" key="5">
    <source>
        <dbReference type="ARBA" id="ARBA00022725"/>
    </source>
</evidence>
<dbReference type="Pfam" id="PF02949">
    <property type="entry name" value="7tm_6"/>
    <property type="match status" value="1"/>
</dbReference>
<protein>
    <recommendedName>
        <fullName evidence="10">Odorant receptor</fullName>
    </recommendedName>
</protein>
<keyword evidence="5 10" id="KW-0552">Olfaction</keyword>
<gene>
    <name evidence="11" type="primary">OR</name>
</gene>
<feature type="transmembrane region" description="Helical" evidence="10">
    <location>
        <begin position="83"/>
        <end position="102"/>
    </location>
</feature>
<keyword evidence="4 10" id="KW-0812">Transmembrane</keyword>
<evidence type="ECO:0000313" key="11">
    <source>
        <dbReference type="EMBL" id="AST36268.1"/>
    </source>
</evidence>
<comment type="caution">
    <text evidence="10">Lacks conserved residue(s) required for the propagation of feature annotation.</text>
</comment>
<comment type="similarity">
    <text evidence="10">Belongs to the insect chemoreceptor superfamily. Heteromeric odorant receptor channel (TC 1.A.69) family.</text>
</comment>
<keyword evidence="7 10" id="KW-0472">Membrane</keyword>
<evidence type="ECO:0000256" key="3">
    <source>
        <dbReference type="ARBA" id="ARBA00022606"/>
    </source>
</evidence>
<evidence type="ECO:0000256" key="6">
    <source>
        <dbReference type="ARBA" id="ARBA00022989"/>
    </source>
</evidence>
<reference evidence="11" key="1">
    <citation type="journal article" date="2017" name="Sci. Rep.">
        <title>Antennal transcriptomes of three tortricid moths reveal putative conserved chemosensory receptors for social and habitat olfactory cues.</title>
        <authorList>
            <person name="Gonzalez F."/>
            <person name="Witzgall P."/>
            <person name="Walker W.B."/>
        </authorList>
    </citation>
    <scope>NUCLEOTIDE SEQUENCE</scope>
</reference>
<organism evidence="11">
    <name type="scientific">Hedya nubiferana</name>
    <dbReference type="NCBI Taxonomy" id="572853"/>
    <lineage>
        <taxon>Eukaryota</taxon>
        <taxon>Metazoa</taxon>
        <taxon>Ecdysozoa</taxon>
        <taxon>Arthropoda</taxon>
        <taxon>Hexapoda</taxon>
        <taxon>Insecta</taxon>
        <taxon>Pterygota</taxon>
        <taxon>Neoptera</taxon>
        <taxon>Endopterygota</taxon>
        <taxon>Lepidoptera</taxon>
        <taxon>Glossata</taxon>
        <taxon>Ditrysia</taxon>
        <taxon>Tortricoidea</taxon>
        <taxon>Tortricidae</taxon>
        <taxon>Olethreutinae</taxon>
        <taxon>Olethreutini</taxon>
        <taxon>Hedya</taxon>
    </lineage>
</organism>
<name>A0A223HD16_9NEOP</name>
<dbReference type="EMBL" id="KY283609">
    <property type="protein sequence ID" value="AST36268.1"/>
    <property type="molecule type" value="mRNA"/>
</dbReference>
<dbReference type="GO" id="GO:0007165">
    <property type="term" value="P:signal transduction"/>
    <property type="evidence" value="ECO:0007669"/>
    <property type="project" value="UniProtKB-KW"/>
</dbReference>
<keyword evidence="6 10" id="KW-1133">Transmembrane helix</keyword>
<proteinExistence type="evidence at transcript level"/>
<evidence type="ECO:0000256" key="4">
    <source>
        <dbReference type="ARBA" id="ARBA00022692"/>
    </source>
</evidence>
<dbReference type="InterPro" id="IPR004117">
    <property type="entry name" value="7tm6_olfct_rcpt"/>
</dbReference>
<evidence type="ECO:0000256" key="8">
    <source>
        <dbReference type="ARBA" id="ARBA00023170"/>
    </source>
</evidence>
<comment type="subcellular location">
    <subcellularLocation>
        <location evidence="1 10">Cell membrane</location>
        <topology evidence="1 10">Multi-pass membrane protein</topology>
    </subcellularLocation>
</comment>
<accession>A0A223HD16</accession>
<dbReference type="PANTHER" id="PTHR21137:SF35">
    <property type="entry name" value="ODORANT RECEPTOR 19A-RELATED"/>
    <property type="match status" value="1"/>
</dbReference>
<dbReference type="GO" id="GO:0005549">
    <property type="term" value="F:odorant binding"/>
    <property type="evidence" value="ECO:0007669"/>
    <property type="project" value="InterPro"/>
</dbReference>
<feature type="transmembrane region" description="Helical" evidence="10">
    <location>
        <begin position="299"/>
        <end position="316"/>
    </location>
</feature>
<dbReference type="PANTHER" id="PTHR21137">
    <property type="entry name" value="ODORANT RECEPTOR"/>
    <property type="match status" value="1"/>
</dbReference>
<evidence type="ECO:0000256" key="1">
    <source>
        <dbReference type="ARBA" id="ARBA00004651"/>
    </source>
</evidence>
<keyword evidence="3 10" id="KW-0716">Sensory transduction</keyword>